<dbReference type="InterPro" id="IPR000477">
    <property type="entry name" value="RT_dom"/>
</dbReference>
<dbReference type="PANTHER" id="PTHR34047">
    <property type="entry name" value="NUCLEAR INTRON MATURASE 1, MITOCHONDRIAL-RELATED"/>
    <property type="match status" value="1"/>
</dbReference>
<dbReference type="Proteomes" id="UP001568358">
    <property type="component" value="Unassembled WGS sequence"/>
</dbReference>
<dbReference type="CDD" id="cd01651">
    <property type="entry name" value="RT_G2_intron"/>
    <property type="match status" value="1"/>
</dbReference>
<name>A0ABV4JTI3_9BACT</name>
<dbReference type="Pfam" id="PF00078">
    <property type="entry name" value="RVT_1"/>
    <property type="match status" value="1"/>
</dbReference>
<gene>
    <name evidence="3" type="primary">drt2</name>
    <name evidence="3" type="ORF">AB2Z07_06000</name>
</gene>
<keyword evidence="3" id="KW-0808">Transferase</keyword>
<evidence type="ECO:0000313" key="4">
    <source>
        <dbReference type="Proteomes" id="UP001568358"/>
    </source>
</evidence>
<dbReference type="InterPro" id="IPR043502">
    <property type="entry name" value="DNA/RNA_pol_sf"/>
</dbReference>
<evidence type="ECO:0000259" key="2">
    <source>
        <dbReference type="PROSITE" id="PS50878"/>
    </source>
</evidence>
<dbReference type="EMBL" id="JBFSOO010000003">
    <property type="protein sequence ID" value="MEZ6853080.1"/>
    <property type="molecule type" value="Genomic_DNA"/>
</dbReference>
<dbReference type="RefSeq" id="WP_371150237.1">
    <property type="nucleotide sequence ID" value="NZ_JBFSOO010000003.1"/>
</dbReference>
<organism evidence="3 4">
    <name type="scientific">Halodesulfovibrio aestuarii</name>
    <dbReference type="NCBI Taxonomy" id="126333"/>
    <lineage>
        <taxon>Bacteria</taxon>
        <taxon>Pseudomonadati</taxon>
        <taxon>Thermodesulfobacteriota</taxon>
        <taxon>Desulfovibrionia</taxon>
        <taxon>Desulfovibrionales</taxon>
        <taxon>Desulfovibrionaceae</taxon>
        <taxon>Halodesulfovibrio</taxon>
    </lineage>
</organism>
<evidence type="ECO:0000256" key="1">
    <source>
        <dbReference type="ARBA" id="ARBA00034120"/>
    </source>
</evidence>
<protein>
    <submittedName>
        <fullName evidence="3">Antiviral reverse transcriptase Drt2</fullName>
    </submittedName>
</protein>
<dbReference type="PROSITE" id="PS50878">
    <property type="entry name" value="RT_POL"/>
    <property type="match status" value="1"/>
</dbReference>
<dbReference type="InterPro" id="IPR051083">
    <property type="entry name" value="GrpII_Intron_Splice-Mob/Def"/>
</dbReference>
<dbReference type="NCBIfam" id="NF041746">
    <property type="entry name" value="Drt2"/>
    <property type="match status" value="1"/>
</dbReference>
<reference evidence="3 4" key="1">
    <citation type="submission" date="2024-07" db="EMBL/GenBank/DDBJ databases">
        <title>Active virus-host system and metabolic interactions in a Lokiarchaeon culture.</title>
        <authorList>
            <person name="Ponce Toledo R.I."/>
            <person name="Rodrigues Oliveira T."/>
            <person name="Schleper C."/>
        </authorList>
    </citation>
    <scope>NUCLEOTIDE SEQUENCE [LARGE SCALE GENOMIC DNA]</scope>
    <source>
        <strain evidence="3 4">B35</strain>
    </source>
</reference>
<dbReference type="GO" id="GO:0003964">
    <property type="term" value="F:RNA-directed DNA polymerase activity"/>
    <property type="evidence" value="ECO:0007669"/>
    <property type="project" value="UniProtKB-KW"/>
</dbReference>
<proteinExistence type="inferred from homology"/>
<accession>A0ABV4JTI3</accession>
<comment type="caution">
    <text evidence="3">The sequence shown here is derived from an EMBL/GenBank/DDBJ whole genome shotgun (WGS) entry which is preliminary data.</text>
</comment>
<keyword evidence="4" id="KW-1185">Reference proteome</keyword>
<evidence type="ECO:0000313" key="3">
    <source>
        <dbReference type="EMBL" id="MEZ6853080.1"/>
    </source>
</evidence>
<dbReference type="PANTHER" id="PTHR34047:SF8">
    <property type="entry name" value="PROTEIN YKFC"/>
    <property type="match status" value="1"/>
</dbReference>
<comment type="similarity">
    <text evidence="1">Belongs to the bacterial reverse transcriptase family.</text>
</comment>
<dbReference type="SUPFAM" id="SSF56672">
    <property type="entry name" value="DNA/RNA polymerases"/>
    <property type="match status" value="1"/>
</dbReference>
<keyword evidence="3" id="KW-0548">Nucleotidyltransferase</keyword>
<sequence>MRSVNTKNAWFNKNRNYLHFDKKISEKKAYSLVCNASKVASWNFFPFLSVPVTSRKIYRDEKDSLQKKDKIRKIMYAGHMDSNIYAYYASKLQTLYEKRISDCTLHTNILAFRKISKNNSEESGKCNIDFAKDIFDDIKSRDECVVLSFDVKAFFDKIDHMLLKTSWIKLLGQKKLPQDHFSIFKSLTSYSYVNRKKVFDTFSITKASKRNGIKRICSIKDFRTIVRKDNLIAKNQDNFGIPQGSPMSGLLSNLYLLEFDKMILNRTKAHGASYYRYCDDIIIICDQKAQAIFKLLVTFLLNELKLKTNEKTMVTTFTRNSKHELTCDKSLQYLGFMFDGRQTTIRSSSYARFLKKMRKAVLLASHTRRKYNKIREAKGLPALPLYKQKLYARYSYLGKRNFITYAHRAGQIMQEPKIKQQIKPAWNRLQFAISENAS</sequence>
<feature type="domain" description="Reverse transcriptase" evidence="2">
    <location>
        <begin position="1"/>
        <end position="338"/>
    </location>
</feature>
<keyword evidence="3" id="KW-0695">RNA-directed DNA polymerase</keyword>